<name>A0A812ICM9_9DINO</name>
<proteinExistence type="predicted"/>
<comment type="caution">
    <text evidence="1">The sequence shown here is derived from an EMBL/GenBank/DDBJ whole genome shotgun (WGS) entry which is preliminary data.</text>
</comment>
<evidence type="ECO:0000313" key="1">
    <source>
        <dbReference type="EMBL" id="CAE7033675.1"/>
    </source>
</evidence>
<dbReference type="EMBL" id="CAJNDS010000247">
    <property type="protein sequence ID" value="CAE7033675.1"/>
    <property type="molecule type" value="Genomic_DNA"/>
</dbReference>
<dbReference type="Proteomes" id="UP000604046">
    <property type="component" value="Unassembled WGS sequence"/>
</dbReference>
<organism evidence="1 2">
    <name type="scientific">Symbiodinium natans</name>
    <dbReference type="NCBI Taxonomy" id="878477"/>
    <lineage>
        <taxon>Eukaryota</taxon>
        <taxon>Sar</taxon>
        <taxon>Alveolata</taxon>
        <taxon>Dinophyceae</taxon>
        <taxon>Suessiales</taxon>
        <taxon>Symbiodiniaceae</taxon>
        <taxon>Symbiodinium</taxon>
    </lineage>
</organism>
<sequence length="478" mass="52208">MVAHSPGSASQVVAVLALAIASYFASHRPHPAHALSLSRLVGLEAAGTSPQVAESVAPDSVNSTALMQQALLYGEASVAVKAMANQSWPPSKLLHEGEDCWRPCGNVSGDCSWCGLGNACCRLGAKFDPPECEGATFSTAKWHTCVAPAQLHSVKHVSQECLSRCNFRSGYCDWCGAGNACCMEKAAALDAPECRGAYSYRSDGAYNCVPTLGTCGFGEVADGKGGCKTPGAAPTMSFYMYKASAPYWPLELNLSTDMGSLGGVLWYLHNDIVTDCPRKFGIDRILRYYVTMKPTDALYQKGQLFDRWAEFRQGKVADPSFQADHWDKYGYNVGCLRPDVTRSVARYQDAIWYSLPGRCPSNDFQRKTERCSLEQPGGYCAHPNGTSTCTWTATFAGEVFLDEIAGIIDQASFCNLGGFEYDSYEDKGVNNDFWNGKLNFEACSWRVSRVHQEFARKHPNLPVGLDRHPCDHDSLQEG</sequence>
<reference evidence="1" key="1">
    <citation type="submission" date="2021-02" db="EMBL/GenBank/DDBJ databases">
        <authorList>
            <person name="Dougan E. K."/>
            <person name="Rhodes N."/>
            <person name="Thang M."/>
            <person name="Chan C."/>
        </authorList>
    </citation>
    <scope>NUCLEOTIDE SEQUENCE</scope>
</reference>
<dbReference type="AlphaFoldDB" id="A0A812ICM9"/>
<accession>A0A812ICM9</accession>
<protein>
    <submittedName>
        <fullName evidence="1">Uncharacterized protein</fullName>
    </submittedName>
</protein>
<gene>
    <name evidence="1" type="ORF">SNAT2548_LOCUS4029</name>
</gene>
<dbReference type="OrthoDB" id="435568at2759"/>
<keyword evidence="2" id="KW-1185">Reference proteome</keyword>
<evidence type="ECO:0000313" key="2">
    <source>
        <dbReference type="Proteomes" id="UP000604046"/>
    </source>
</evidence>